<dbReference type="InterPro" id="IPR029058">
    <property type="entry name" value="AB_hydrolase_fold"/>
</dbReference>
<dbReference type="OrthoDB" id="9787933at2"/>
<evidence type="ECO:0000259" key="1">
    <source>
        <dbReference type="Pfam" id="PF01738"/>
    </source>
</evidence>
<protein>
    <submittedName>
        <fullName evidence="2">Carboxymethylenebutenolidase</fullName>
    </submittedName>
</protein>
<dbReference type="STRING" id="1604334.SAMN05421546_1860"/>
<dbReference type="AlphaFoldDB" id="A0A1N6VS93"/>
<evidence type="ECO:0000313" key="3">
    <source>
        <dbReference type="Proteomes" id="UP000241788"/>
    </source>
</evidence>
<dbReference type="Gene3D" id="3.40.50.1820">
    <property type="entry name" value="alpha/beta hydrolase"/>
    <property type="match status" value="1"/>
</dbReference>
<dbReference type="Proteomes" id="UP000241788">
    <property type="component" value="Unassembled WGS sequence"/>
</dbReference>
<dbReference type="PANTHER" id="PTHR46623:SF6">
    <property type="entry name" value="ALPHA_BETA-HYDROLASES SUPERFAMILY PROTEIN"/>
    <property type="match status" value="1"/>
</dbReference>
<accession>A0A1N6VS93</accession>
<evidence type="ECO:0000313" key="2">
    <source>
        <dbReference type="EMBL" id="SIQ80650.1"/>
    </source>
</evidence>
<proteinExistence type="predicted"/>
<dbReference type="InterPro" id="IPR051049">
    <property type="entry name" value="Dienelactone_hydrolase-like"/>
</dbReference>
<organism evidence="2 3">
    <name type="scientific">Solilutibacter tolerans</name>
    <dbReference type="NCBI Taxonomy" id="1604334"/>
    <lineage>
        <taxon>Bacteria</taxon>
        <taxon>Pseudomonadati</taxon>
        <taxon>Pseudomonadota</taxon>
        <taxon>Gammaproteobacteria</taxon>
        <taxon>Lysobacterales</taxon>
        <taxon>Lysobacteraceae</taxon>
        <taxon>Solilutibacter</taxon>
    </lineage>
</organism>
<dbReference type="RefSeq" id="WP_076587518.1">
    <property type="nucleotide sequence ID" value="NZ_FTLW01000004.1"/>
</dbReference>
<sequence length="224" mass="24368">MGHWIPLSTARGDIRAWQATPVSAPKGAVIVVQEIFGANAHIRDIAERLADAGFVALAPAMFDLVEPAVELDYDEAGMARGRKLAAELGFDAAVDILSAANHMFNERSLDCAIVGFCWGGSVALLGNTRLGLPAVSYYGARSIPFLDEPLQAPMLLHFGEKDDLIPLADIHRHRAAYPQAEIHMYEGAGHAFNRDSQPNAPHYEPQAAALAWRRTLDFLQTTLI</sequence>
<dbReference type="EMBL" id="FTLW01000004">
    <property type="protein sequence ID" value="SIQ80650.1"/>
    <property type="molecule type" value="Genomic_DNA"/>
</dbReference>
<dbReference type="GO" id="GO:0016787">
    <property type="term" value="F:hydrolase activity"/>
    <property type="evidence" value="ECO:0007669"/>
    <property type="project" value="InterPro"/>
</dbReference>
<gene>
    <name evidence="2" type="ORF">SAMN05421546_1860</name>
</gene>
<keyword evidence="3" id="KW-1185">Reference proteome</keyword>
<dbReference type="Pfam" id="PF01738">
    <property type="entry name" value="DLH"/>
    <property type="match status" value="1"/>
</dbReference>
<dbReference type="SUPFAM" id="SSF53474">
    <property type="entry name" value="alpha/beta-Hydrolases"/>
    <property type="match status" value="1"/>
</dbReference>
<feature type="domain" description="Dienelactone hydrolase" evidence="1">
    <location>
        <begin position="14"/>
        <end position="222"/>
    </location>
</feature>
<dbReference type="InterPro" id="IPR002925">
    <property type="entry name" value="Dienelactn_hydro"/>
</dbReference>
<dbReference type="PANTHER" id="PTHR46623">
    <property type="entry name" value="CARBOXYMETHYLENEBUTENOLIDASE-RELATED"/>
    <property type="match status" value="1"/>
</dbReference>
<name>A0A1N6VS93_9GAMM</name>
<reference evidence="3" key="1">
    <citation type="submission" date="2017-01" db="EMBL/GenBank/DDBJ databases">
        <authorList>
            <person name="Varghese N."/>
            <person name="Submissions S."/>
        </authorList>
    </citation>
    <scope>NUCLEOTIDE SEQUENCE [LARGE SCALE GENOMIC DNA]</scope>
    <source>
        <strain evidence="3">UM1</strain>
    </source>
</reference>